<sequence>MSKQEQIQATALRLFVADGFHGTPTAKIAAQAGVANGTLFYHYKTKEDLVVALYNKIQDEQAANVQAIVNKDDFVSIKFRNIFIYSVNWALNNRDKFYYIQQFKFSPHLSQISPQTQQQHTVGYFAVIDEGIRKKLLKQQPVSLIISMFNGHVYGIYQYLIANDFEPAEKEKIINDGYEMLWDMVKYM</sequence>
<proteinExistence type="predicted"/>
<keyword evidence="5" id="KW-1185">Reference proteome</keyword>
<evidence type="ECO:0000313" key="5">
    <source>
        <dbReference type="Proteomes" id="UP001500841"/>
    </source>
</evidence>
<evidence type="ECO:0000259" key="3">
    <source>
        <dbReference type="PROSITE" id="PS50977"/>
    </source>
</evidence>
<dbReference type="Proteomes" id="UP001500841">
    <property type="component" value="Unassembled WGS sequence"/>
</dbReference>
<feature type="DNA-binding region" description="H-T-H motif" evidence="2">
    <location>
        <begin position="24"/>
        <end position="43"/>
    </location>
</feature>
<name>A0ABP7X3A8_9SPHI</name>
<dbReference type="PROSITE" id="PS50977">
    <property type="entry name" value="HTH_TETR_2"/>
    <property type="match status" value="1"/>
</dbReference>
<dbReference type="InterPro" id="IPR009057">
    <property type="entry name" value="Homeodomain-like_sf"/>
</dbReference>
<dbReference type="SUPFAM" id="SSF46689">
    <property type="entry name" value="Homeodomain-like"/>
    <property type="match status" value="1"/>
</dbReference>
<evidence type="ECO:0000313" key="4">
    <source>
        <dbReference type="EMBL" id="GAA4103486.1"/>
    </source>
</evidence>
<dbReference type="RefSeq" id="WP_345106581.1">
    <property type="nucleotide sequence ID" value="NZ_BAABCV010000012.1"/>
</dbReference>
<dbReference type="PRINTS" id="PR00455">
    <property type="entry name" value="HTHTETR"/>
</dbReference>
<evidence type="ECO:0000256" key="2">
    <source>
        <dbReference type="PROSITE-ProRule" id="PRU00335"/>
    </source>
</evidence>
<dbReference type="InterPro" id="IPR050624">
    <property type="entry name" value="HTH-type_Tx_Regulator"/>
</dbReference>
<organism evidence="4 5">
    <name type="scientific">Mucilaginibacter panaciglaebae</name>
    <dbReference type="NCBI Taxonomy" id="502331"/>
    <lineage>
        <taxon>Bacteria</taxon>
        <taxon>Pseudomonadati</taxon>
        <taxon>Bacteroidota</taxon>
        <taxon>Sphingobacteriia</taxon>
        <taxon>Sphingobacteriales</taxon>
        <taxon>Sphingobacteriaceae</taxon>
        <taxon>Mucilaginibacter</taxon>
    </lineage>
</organism>
<dbReference type="EMBL" id="BAABCV010000012">
    <property type="protein sequence ID" value="GAA4103486.1"/>
    <property type="molecule type" value="Genomic_DNA"/>
</dbReference>
<gene>
    <name evidence="4" type="ORF">GCM10022392_31020</name>
</gene>
<accession>A0ABP7X3A8</accession>
<dbReference type="InterPro" id="IPR001647">
    <property type="entry name" value="HTH_TetR"/>
</dbReference>
<reference evidence="5" key="1">
    <citation type="journal article" date="2019" name="Int. J. Syst. Evol. Microbiol.">
        <title>The Global Catalogue of Microorganisms (GCM) 10K type strain sequencing project: providing services to taxonomists for standard genome sequencing and annotation.</title>
        <authorList>
            <consortium name="The Broad Institute Genomics Platform"/>
            <consortium name="The Broad Institute Genome Sequencing Center for Infectious Disease"/>
            <person name="Wu L."/>
            <person name="Ma J."/>
        </authorList>
    </citation>
    <scope>NUCLEOTIDE SEQUENCE [LARGE SCALE GENOMIC DNA]</scope>
    <source>
        <strain evidence="5">JCM 17085</strain>
    </source>
</reference>
<dbReference type="SUPFAM" id="SSF48498">
    <property type="entry name" value="Tetracyclin repressor-like, C-terminal domain"/>
    <property type="match status" value="1"/>
</dbReference>
<dbReference type="PANTHER" id="PTHR43479">
    <property type="entry name" value="ACREF/ENVCD OPERON REPRESSOR-RELATED"/>
    <property type="match status" value="1"/>
</dbReference>
<keyword evidence="1 2" id="KW-0238">DNA-binding</keyword>
<dbReference type="Pfam" id="PF00440">
    <property type="entry name" value="TetR_N"/>
    <property type="match status" value="1"/>
</dbReference>
<comment type="caution">
    <text evidence="4">The sequence shown here is derived from an EMBL/GenBank/DDBJ whole genome shotgun (WGS) entry which is preliminary data.</text>
</comment>
<protein>
    <submittedName>
        <fullName evidence="4">TetR/AcrR family transcriptional regulator</fullName>
    </submittedName>
</protein>
<evidence type="ECO:0000256" key="1">
    <source>
        <dbReference type="ARBA" id="ARBA00023125"/>
    </source>
</evidence>
<dbReference type="InterPro" id="IPR036271">
    <property type="entry name" value="Tet_transcr_reg_TetR-rel_C_sf"/>
</dbReference>
<dbReference type="Gene3D" id="1.10.357.10">
    <property type="entry name" value="Tetracycline Repressor, domain 2"/>
    <property type="match status" value="1"/>
</dbReference>
<feature type="domain" description="HTH tetR-type" evidence="3">
    <location>
        <begin position="1"/>
        <end position="61"/>
    </location>
</feature>
<dbReference type="PANTHER" id="PTHR43479:SF11">
    <property type="entry name" value="ACREF_ENVCD OPERON REPRESSOR-RELATED"/>
    <property type="match status" value="1"/>
</dbReference>